<comment type="similarity">
    <text evidence="1 5">Belongs to the class-III pyridoxal-phosphate-dependent aminotransferase family.</text>
</comment>
<evidence type="ECO:0000313" key="7">
    <source>
        <dbReference type="Proteomes" id="UP000432015"/>
    </source>
</evidence>
<comment type="caution">
    <text evidence="6">The sequence shown here is derived from an EMBL/GenBank/DDBJ whole genome shotgun (WGS) entry which is preliminary data.</text>
</comment>
<dbReference type="PANTHER" id="PTHR43094:SF1">
    <property type="entry name" value="AMINOTRANSFERASE CLASS-III"/>
    <property type="match status" value="1"/>
</dbReference>
<dbReference type="AlphaFoldDB" id="A0A7K1L9H8"/>
<evidence type="ECO:0000256" key="2">
    <source>
        <dbReference type="ARBA" id="ARBA00022576"/>
    </source>
</evidence>
<sequence length="422" mass="45337">MVRGEGSTVWDAAGREFLDALGGGIWVAQVGHGRRELAEAAARQISELAHFTSFFEYGSDQAALLAERLAALAPGDINRAYFTCGGSEGVDTALKLARLYHHHRGETDRNWIIARHYGYHGATYGSGTATGIPDMQVAVGPNLPHVEKVLPPYPYRAEFYGGQDPTDFLLNELSETIERLGARNIAAMVGEPVLGGGGVIAPPADYWPRVRELLRSHGILLIADEVITGYGRIGTWFDSAPRGMDPDIITTAKGLTSGYVPMGAVLMRDEIAEAVAGGDRNFFHGYTYSGHPVSAAVALANLEVIEKEGLLARSLEIGEWFRGGLVTAAGLPSVGDVRVEGAMAGIELVVNKETREPLSMELALEVADDIYETHGVITRNYGPTLVLSPPLVFTRAEAERTTAAITEVLGRLDVEAGRLDSR</sequence>
<dbReference type="PIRSF" id="PIRSF000521">
    <property type="entry name" value="Transaminase_4ab_Lys_Orn"/>
    <property type="match status" value="1"/>
</dbReference>
<dbReference type="SUPFAM" id="SSF53383">
    <property type="entry name" value="PLP-dependent transferases"/>
    <property type="match status" value="1"/>
</dbReference>
<reference evidence="6 7" key="1">
    <citation type="submission" date="2019-11" db="EMBL/GenBank/DDBJ databases">
        <authorList>
            <person name="Cao P."/>
        </authorList>
    </citation>
    <scope>NUCLEOTIDE SEQUENCE [LARGE SCALE GENOMIC DNA]</scope>
    <source>
        <strain evidence="6 7">NEAU-AAG5</strain>
    </source>
</reference>
<evidence type="ECO:0000256" key="3">
    <source>
        <dbReference type="ARBA" id="ARBA00022679"/>
    </source>
</evidence>
<keyword evidence="7" id="KW-1185">Reference proteome</keyword>
<dbReference type="EMBL" id="WOFH01000012">
    <property type="protein sequence ID" value="MUN40993.1"/>
    <property type="molecule type" value="Genomic_DNA"/>
</dbReference>
<dbReference type="GO" id="GO:0008483">
    <property type="term" value="F:transaminase activity"/>
    <property type="evidence" value="ECO:0007669"/>
    <property type="project" value="UniProtKB-KW"/>
</dbReference>
<dbReference type="InterPro" id="IPR015421">
    <property type="entry name" value="PyrdxlP-dep_Trfase_major"/>
</dbReference>
<keyword evidence="3 6" id="KW-0808">Transferase</keyword>
<dbReference type="Proteomes" id="UP000432015">
    <property type="component" value="Unassembled WGS sequence"/>
</dbReference>
<protein>
    <submittedName>
        <fullName evidence="6">Aminotransferase class III-fold pyridoxal phosphate-dependent enzyme</fullName>
    </submittedName>
</protein>
<organism evidence="6 7">
    <name type="scientific">Actinomadura litoris</name>
    <dbReference type="NCBI Taxonomy" id="2678616"/>
    <lineage>
        <taxon>Bacteria</taxon>
        <taxon>Bacillati</taxon>
        <taxon>Actinomycetota</taxon>
        <taxon>Actinomycetes</taxon>
        <taxon>Streptosporangiales</taxon>
        <taxon>Thermomonosporaceae</taxon>
        <taxon>Actinomadura</taxon>
    </lineage>
</organism>
<dbReference type="Gene3D" id="3.40.640.10">
    <property type="entry name" value="Type I PLP-dependent aspartate aminotransferase-like (Major domain)"/>
    <property type="match status" value="1"/>
</dbReference>
<dbReference type="PROSITE" id="PS00600">
    <property type="entry name" value="AA_TRANSFER_CLASS_3"/>
    <property type="match status" value="1"/>
</dbReference>
<name>A0A7K1L9H8_9ACTN</name>
<keyword evidence="2 6" id="KW-0032">Aminotransferase</keyword>
<dbReference type="InterPro" id="IPR015424">
    <property type="entry name" value="PyrdxlP-dep_Trfase"/>
</dbReference>
<accession>A0A7K1L9H8</accession>
<evidence type="ECO:0000256" key="1">
    <source>
        <dbReference type="ARBA" id="ARBA00008954"/>
    </source>
</evidence>
<keyword evidence="4 5" id="KW-0663">Pyridoxal phosphate</keyword>
<dbReference type="InterPro" id="IPR005814">
    <property type="entry name" value="Aminotrans_3"/>
</dbReference>
<proteinExistence type="inferred from homology"/>
<dbReference type="InterPro" id="IPR015422">
    <property type="entry name" value="PyrdxlP-dep_Trfase_small"/>
</dbReference>
<dbReference type="FunFam" id="3.40.640.10:FF:000014">
    <property type="entry name" value="Adenosylmethionine-8-amino-7-oxononanoate aminotransferase, probable"/>
    <property type="match status" value="1"/>
</dbReference>
<dbReference type="Pfam" id="PF00202">
    <property type="entry name" value="Aminotran_3"/>
    <property type="match status" value="1"/>
</dbReference>
<evidence type="ECO:0000256" key="5">
    <source>
        <dbReference type="RuleBase" id="RU003560"/>
    </source>
</evidence>
<dbReference type="InterPro" id="IPR049704">
    <property type="entry name" value="Aminotrans_3_PPA_site"/>
</dbReference>
<dbReference type="PANTHER" id="PTHR43094">
    <property type="entry name" value="AMINOTRANSFERASE"/>
    <property type="match status" value="1"/>
</dbReference>
<gene>
    <name evidence="6" type="ORF">GNZ18_30960</name>
</gene>
<dbReference type="Gene3D" id="3.90.1150.10">
    <property type="entry name" value="Aspartate Aminotransferase, domain 1"/>
    <property type="match status" value="1"/>
</dbReference>
<dbReference type="GO" id="GO:0030170">
    <property type="term" value="F:pyridoxal phosphate binding"/>
    <property type="evidence" value="ECO:0007669"/>
    <property type="project" value="InterPro"/>
</dbReference>
<dbReference type="CDD" id="cd00610">
    <property type="entry name" value="OAT_like"/>
    <property type="match status" value="1"/>
</dbReference>
<evidence type="ECO:0000256" key="4">
    <source>
        <dbReference type="ARBA" id="ARBA00022898"/>
    </source>
</evidence>
<evidence type="ECO:0000313" key="6">
    <source>
        <dbReference type="EMBL" id="MUN40993.1"/>
    </source>
</evidence>